<reference evidence="3" key="1">
    <citation type="submission" date="2018-04" db="EMBL/GenBank/DDBJ databases">
        <authorList>
            <person name="Go L.Y."/>
            <person name="Mitchell J.A."/>
        </authorList>
    </citation>
    <scope>NUCLEOTIDE SEQUENCE [LARGE SCALE GENOMIC DNA]</scope>
</reference>
<feature type="compositionally biased region" description="Acidic residues" evidence="1">
    <location>
        <begin position="67"/>
        <end position="76"/>
    </location>
</feature>
<accession>A0A2Z4Q913</accession>
<feature type="region of interest" description="Disordered" evidence="1">
    <location>
        <begin position="1"/>
        <end position="76"/>
    </location>
</feature>
<evidence type="ECO:0000313" key="2">
    <source>
        <dbReference type="EMBL" id="AWY06567.1"/>
    </source>
</evidence>
<name>A0A2Z4Q913_9CAUD</name>
<protein>
    <submittedName>
        <fullName evidence="2">Uncharacterized protein</fullName>
    </submittedName>
</protein>
<evidence type="ECO:0000256" key="1">
    <source>
        <dbReference type="SAM" id="MobiDB-lite"/>
    </source>
</evidence>
<proteinExistence type="predicted"/>
<feature type="compositionally biased region" description="Basic and acidic residues" evidence="1">
    <location>
        <begin position="1"/>
        <end position="10"/>
    </location>
</feature>
<sequence length="76" mass="8865">MTQHDDEPRETPSYVPFMPSAPYRPPRSQRRARAQLRGRAQRRRQRRATALVKELGLDQPWKRPQLADDEGPGSQD</sequence>
<organism evidence="2 3">
    <name type="scientific">Gordonia phage Trine</name>
    <dbReference type="NCBI Taxonomy" id="2201431"/>
    <lineage>
        <taxon>Viruses</taxon>
        <taxon>Duplodnaviria</taxon>
        <taxon>Heunggongvirae</taxon>
        <taxon>Uroviricota</taxon>
        <taxon>Caudoviricetes</taxon>
        <taxon>Trinevirus</taxon>
        <taxon>Trinevirus trine</taxon>
    </lineage>
</organism>
<gene>
    <name evidence="2" type="primary">66</name>
    <name evidence="2" type="ORF">PBI_TRINE_66</name>
</gene>
<dbReference type="KEGG" id="vg:54993681"/>
<dbReference type="RefSeq" id="YP_009803123.1">
    <property type="nucleotide sequence ID" value="NC_047991.1"/>
</dbReference>
<dbReference type="GeneID" id="54993681"/>
<dbReference type="Proteomes" id="UP000250672">
    <property type="component" value="Genome"/>
</dbReference>
<keyword evidence="3" id="KW-1185">Reference proteome</keyword>
<feature type="compositionally biased region" description="Basic residues" evidence="1">
    <location>
        <begin position="27"/>
        <end position="47"/>
    </location>
</feature>
<evidence type="ECO:0000313" key="3">
    <source>
        <dbReference type="Proteomes" id="UP000250672"/>
    </source>
</evidence>
<dbReference type="EMBL" id="MH271318">
    <property type="protein sequence ID" value="AWY06567.1"/>
    <property type="molecule type" value="Genomic_DNA"/>
</dbReference>